<protein>
    <submittedName>
        <fullName evidence="1">Uncharacterized protein</fullName>
    </submittedName>
</protein>
<gene>
    <name evidence="1" type="ORF">Tco_1081352</name>
</gene>
<reference evidence="1" key="1">
    <citation type="journal article" date="2022" name="Int. J. Mol. Sci.">
        <title>Draft Genome of Tanacetum Coccineum: Genomic Comparison of Closely Related Tanacetum-Family Plants.</title>
        <authorList>
            <person name="Yamashiro T."/>
            <person name="Shiraishi A."/>
            <person name="Nakayama K."/>
            <person name="Satake H."/>
        </authorList>
    </citation>
    <scope>NUCLEOTIDE SEQUENCE</scope>
</reference>
<proteinExistence type="predicted"/>
<reference evidence="1" key="2">
    <citation type="submission" date="2022-01" db="EMBL/GenBank/DDBJ databases">
        <authorList>
            <person name="Yamashiro T."/>
            <person name="Shiraishi A."/>
            <person name="Satake H."/>
            <person name="Nakayama K."/>
        </authorList>
    </citation>
    <scope>NUCLEOTIDE SEQUENCE</scope>
</reference>
<comment type="caution">
    <text evidence="1">The sequence shown here is derived from an EMBL/GenBank/DDBJ whole genome shotgun (WGS) entry which is preliminary data.</text>
</comment>
<dbReference type="EMBL" id="BQNB010020116">
    <property type="protein sequence ID" value="GJT92507.1"/>
    <property type="molecule type" value="Genomic_DNA"/>
</dbReference>
<dbReference type="Proteomes" id="UP001151760">
    <property type="component" value="Unassembled WGS sequence"/>
</dbReference>
<sequence length="129" mass="14698">MTSDGPLVFDAQRVLDKIDVGPLVLQMIIDVMKVNRIVEQLVIIIDDTKIDWRSMKESCRKAHLLEDKQIPSVGIFDEHLGSIWRKITSWRRRQNSSMTPSGSTSDDVNLFCDGVTIADKKNPLEDSER</sequence>
<accession>A0ABQ5HXB5</accession>
<evidence type="ECO:0000313" key="2">
    <source>
        <dbReference type="Proteomes" id="UP001151760"/>
    </source>
</evidence>
<keyword evidence="2" id="KW-1185">Reference proteome</keyword>
<organism evidence="1 2">
    <name type="scientific">Tanacetum coccineum</name>
    <dbReference type="NCBI Taxonomy" id="301880"/>
    <lineage>
        <taxon>Eukaryota</taxon>
        <taxon>Viridiplantae</taxon>
        <taxon>Streptophyta</taxon>
        <taxon>Embryophyta</taxon>
        <taxon>Tracheophyta</taxon>
        <taxon>Spermatophyta</taxon>
        <taxon>Magnoliopsida</taxon>
        <taxon>eudicotyledons</taxon>
        <taxon>Gunneridae</taxon>
        <taxon>Pentapetalae</taxon>
        <taxon>asterids</taxon>
        <taxon>campanulids</taxon>
        <taxon>Asterales</taxon>
        <taxon>Asteraceae</taxon>
        <taxon>Asteroideae</taxon>
        <taxon>Anthemideae</taxon>
        <taxon>Anthemidinae</taxon>
        <taxon>Tanacetum</taxon>
    </lineage>
</organism>
<evidence type="ECO:0000313" key="1">
    <source>
        <dbReference type="EMBL" id="GJT92507.1"/>
    </source>
</evidence>
<name>A0ABQ5HXB5_9ASTR</name>